<dbReference type="Pfam" id="PF04627">
    <property type="entry name" value="ATP-synt_Eps"/>
    <property type="match status" value="1"/>
</dbReference>
<dbReference type="OrthoDB" id="269124at2759"/>
<evidence type="ECO:0000313" key="3">
    <source>
        <dbReference type="Proteomes" id="UP000807353"/>
    </source>
</evidence>
<evidence type="ECO:0000256" key="1">
    <source>
        <dbReference type="ARBA" id="ARBA00009502"/>
    </source>
</evidence>
<name>A0A9P6CJC9_9AGAR</name>
<dbReference type="GO" id="GO:0042776">
    <property type="term" value="P:proton motive force-driven mitochondrial ATP synthesis"/>
    <property type="evidence" value="ECO:0007669"/>
    <property type="project" value="TreeGrafter"/>
</dbReference>
<dbReference type="InterPro" id="IPR006721">
    <property type="entry name" value="ATP_synth_F1_esu_mt"/>
</dbReference>
<dbReference type="GO" id="GO:0045259">
    <property type="term" value="C:proton-transporting ATP synthase complex"/>
    <property type="evidence" value="ECO:0007669"/>
    <property type="project" value="InterPro"/>
</dbReference>
<dbReference type="SUPFAM" id="SSF48690">
    <property type="entry name" value="Epsilon subunit of mitochondrial F1F0-ATP synthase"/>
    <property type="match status" value="1"/>
</dbReference>
<dbReference type="EMBL" id="MU150269">
    <property type="protein sequence ID" value="KAF9462744.1"/>
    <property type="molecule type" value="Genomic_DNA"/>
</dbReference>
<keyword evidence="3" id="KW-1185">Reference proteome</keyword>
<reference evidence="2" key="1">
    <citation type="submission" date="2020-11" db="EMBL/GenBank/DDBJ databases">
        <authorList>
            <consortium name="DOE Joint Genome Institute"/>
            <person name="Ahrendt S."/>
            <person name="Riley R."/>
            <person name="Andreopoulos W."/>
            <person name="Labutti K."/>
            <person name="Pangilinan J."/>
            <person name="Ruiz-Duenas F.J."/>
            <person name="Barrasa J.M."/>
            <person name="Sanchez-Garcia M."/>
            <person name="Camarero S."/>
            <person name="Miyauchi S."/>
            <person name="Serrano A."/>
            <person name="Linde D."/>
            <person name="Babiker R."/>
            <person name="Drula E."/>
            <person name="Ayuso-Fernandez I."/>
            <person name="Pacheco R."/>
            <person name="Padilla G."/>
            <person name="Ferreira P."/>
            <person name="Barriuso J."/>
            <person name="Kellner H."/>
            <person name="Castanera R."/>
            <person name="Alfaro M."/>
            <person name="Ramirez L."/>
            <person name="Pisabarro A.G."/>
            <person name="Kuo A."/>
            <person name="Tritt A."/>
            <person name="Lipzen A."/>
            <person name="He G."/>
            <person name="Yan M."/>
            <person name="Ng V."/>
            <person name="Cullen D."/>
            <person name="Martin F."/>
            <person name="Rosso M.-N."/>
            <person name="Henrissat B."/>
            <person name="Hibbett D."/>
            <person name="Martinez A.T."/>
            <person name="Grigoriev I.V."/>
        </authorList>
    </citation>
    <scope>NUCLEOTIDE SEQUENCE</scope>
    <source>
        <strain evidence="2">CBS 247.69</strain>
    </source>
</reference>
<comment type="caution">
    <text evidence="2">The sequence shown here is derived from an EMBL/GenBank/DDBJ whole genome shotgun (WGS) entry which is preliminary data.</text>
</comment>
<sequence>MSSTWRNVFTYNKYSQITARAVRASLKEEHRVAGERRGLTALRFQHWENGQGGQQVLLSEQTAKESGKA</sequence>
<proteinExistence type="inferred from homology"/>
<comment type="similarity">
    <text evidence="1">Belongs to the eukaryotic ATPase epsilon family.</text>
</comment>
<organism evidence="2 3">
    <name type="scientific">Collybia nuda</name>
    <dbReference type="NCBI Taxonomy" id="64659"/>
    <lineage>
        <taxon>Eukaryota</taxon>
        <taxon>Fungi</taxon>
        <taxon>Dikarya</taxon>
        <taxon>Basidiomycota</taxon>
        <taxon>Agaricomycotina</taxon>
        <taxon>Agaricomycetes</taxon>
        <taxon>Agaricomycetidae</taxon>
        <taxon>Agaricales</taxon>
        <taxon>Tricholomatineae</taxon>
        <taxon>Clitocybaceae</taxon>
        <taxon>Collybia</taxon>
    </lineage>
</organism>
<dbReference type="CDD" id="cd12153">
    <property type="entry name" value="F1-ATPase_epsilon"/>
    <property type="match status" value="1"/>
</dbReference>
<dbReference type="GO" id="GO:0046933">
    <property type="term" value="F:proton-transporting ATP synthase activity, rotational mechanism"/>
    <property type="evidence" value="ECO:0007669"/>
    <property type="project" value="InterPro"/>
</dbReference>
<dbReference type="PANTHER" id="PTHR12448:SF0">
    <property type="entry name" value="ATP SYNTHASE SUBUNIT EPSILON, MITOCHONDRIAL"/>
    <property type="match status" value="1"/>
</dbReference>
<dbReference type="Gene3D" id="1.10.1620.20">
    <property type="entry name" value="ATP synthase, F1 complex, epsilon subunit superfamily, mitochondrial"/>
    <property type="match status" value="1"/>
</dbReference>
<dbReference type="Proteomes" id="UP000807353">
    <property type="component" value="Unassembled WGS sequence"/>
</dbReference>
<gene>
    <name evidence="2" type="ORF">BDZ94DRAFT_1260639</name>
</gene>
<dbReference type="PANTHER" id="PTHR12448">
    <property type="entry name" value="ATP SYNTHASE EPSILON CHAIN, MITOCHONDRIAL"/>
    <property type="match status" value="1"/>
</dbReference>
<accession>A0A9P6CJC9</accession>
<evidence type="ECO:0000313" key="2">
    <source>
        <dbReference type="EMBL" id="KAF9462744.1"/>
    </source>
</evidence>
<dbReference type="GO" id="GO:0005743">
    <property type="term" value="C:mitochondrial inner membrane"/>
    <property type="evidence" value="ECO:0007669"/>
    <property type="project" value="InterPro"/>
</dbReference>
<protein>
    <submittedName>
        <fullName evidence="2">Mitochondrial ATP synthase epsilon chain-domain-containing protein</fullName>
    </submittedName>
</protein>
<dbReference type="InterPro" id="IPR036742">
    <property type="entry name" value="ATP_synth_F1_esu_sf_mt"/>
</dbReference>
<dbReference type="AlphaFoldDB" id="A0A9P6CJC9"/>